<dbReference type="STRING" id="4829.A0A163K5D2"/>
<gene>
    <name evidence="1" type="primary">ABSGL_10264.1 scaffold 11814</name>
</gene>
<dbReference type="InParanoid" id="A0A163K5D2"/>
<protein>
    <submittedName>
        <fullName evidence="1">Uncharacterized protein</fullName>
    </submittedName>
</protein>
<dbReference type="AlphaFoldDB" id="A0A163K5D2"/>
<dbReference type="OMA" id="IIDYPVG"/>
<dbReference type="OrthoDB" id="2275976at2759"/>
<name>A0A163K5D2_ABSGL</name>
<accession>A0A163K5D2</accession>
<dbReference type="Proteomes" id="UP000078561">
    <property type="component" value="Unassembled WGS sequence"/>
</dbReference>
<sequence length="133" mass="15137">MYARKLNDFKDYRGIELPISSLKPENDEIIQKIKDMSEIVLPGIARRIQQIREASQKKFDKTHKIIDYPVGSLVSIRKPTRTTQLEAKLTGPFKIVRKNKGGAYTLQHRDGELLTKTYPPSALKSVSEDPVIS</sequence>
<organism evidence="1">
    <name type="scientific">Absidia glauca</name>
    <name type="common">Pin mould</name>
    <dbReference type="NCBI Taxonomy" id="4829"/>
    <lineage>
        <taxon>Eukaryota</taxon>
        <taxon>Fungi</taxon>
        <taxon>Fungi incertae sedis</taxon>
        <taxon>Mucoromycota</taxon>
        <taxon>Mucoromycotina</taxon>
        <taxon>Mucoromycetes</taxon>
        <taxon>Mucorales</taxon>
        <taxon>Cunninghamellaceae</taxon>
        <taxon>Absidia</taxon>
    </lineage>
</organism>
<keyword evidence="2" id="KW-1185">Reference proteome</keyword>
<evidence type="ECO:0000313" key="1">
    <source>
        <dbReference type="EMBL" id="SAM04403.1"/>
    </source>
</evidence>
<proteinExistence type="predicted"/>
<evidence type="ECO:0000313" key="2">
    <source>
        <dbReference type="Proteomes" id="UP000078561"/>
    </source>
</evidence>
<dbReference type="EMBL" id="LT554361">
    <property type="protein sequence ID" value="SAM04403.1"/>
    <property type="molecule type" value="Genomic_DNA"/>
</dbReference>
<reference evidence="1" key="1">
    <citation type="submission" date="2016-04" db="EMBL/GenBank/DDBJ databases">
        <authorList>
            <person name="Evans L.H."/>
            <person name="Alamgir A."/>
            <person name="Owens N."/>
            <person name="Weber N.D."/>
            <person name="Virtaneva K."/>
            <person name="Barbian K."/>
            <person name="Babar A."/>
            <person name="Rosenke K."/>
        </authorList>
    </citation>
    <scope>NUCLEOTIDE SEQUENCE [LARGE SCALE GENOMIC DNA]</scope>
    <source>
        <strain evidence="1">CBS 101.48</strain>
    </source>
</reference>